<dbReference type="SUPFAM" id="SSF52540">
    <property type="entry name" value="P-loop containing nucleoside triphosphate hydrolases"/>
    <property type="match status" value="1"/>
</dbReference>
<gene>
    <name evidence="1" type="ORF">SCORR_v1c05900</name>
</gene>
<evidence type="ECO:0008006" key="3">
    <source>
        <dbReference type="Google" id="ProtNLM"/>
    </source>
</evidence>
<dbReference type="AlphaFoldDB" id="A0A222EPF0"/>
<sequence>MIINKFNNVYGIKGFNKSLDLSKDKCSLIYANNGTMKTSLVKALKNITNSKEIEERWFHKMPDYDVTIFNKNYTNVKSDSDDRVICFVNEYDKVKLSNIEGIVSLIKNDFLKKEIEEEWEKRKISVDKLYKILKSKFNFRDNSKVNNIICRITNANKELDWKQVIDFLRARKWENKFIDKNLDCKLLEILLDNKVKVFMENSDKIKAYREHIFTKKSSHYTNDSFTFNELEQIHKLFSDKNKKFFNVGNKLVIKDLVNNIEEIIDNKYKLNDLYNRVLNDIYKSEDTLNLIKIIEKELTGSVSKKIVSYMINENNSWVFEETENLDNFLIDYFESVFSDQKEIIIEYLNEVKNVEEYFKSKEKLINEYDDTKWDKIIKDYNELFDFPFDVRIENRYNSILGYDSPQFVFEVKDSEGNVNKNFDSLMDDTLSSGEKKVVFFLELLFSINIVKEKYKNESPILLILDDLVESFDYKNKHSILKYLFDFIHDNKKNKLIILSHNFDFIRSCQYDLNKTKTIMVSKNKTTGLLDFCDFFDKDSKELYDNKDNAIKVFKNWIDNLQNSDNKKYIVTALLPVLRNINSIVDDSNLLDESLHYYSCQNKKWLDLTKIYSRWGIKLNEVIILNDNIIDTIINNSNNIIKENNFNSLPIYDLLKRKIILSISIRLLVEKCLVILLEKEEIKIKEYRLSSLHSLLRNNKNYPDDLRFIVRKALSMTNELIHINSFMYEPLIDLDIENIIELYKQIISYINNNNY</sequence>
<accession>A0A222EPF0</accession>
<evidence type="ECO:0000313" key="2">
    <source>
        <dbReference type="Proteomes" id="UP000203229"/>
    </source>
</evidence>
<dbReference type="EMBL" id="CP022535">
    <property type="protein sequence ID" value="ASP28362.1"/>
    <property type="molecule type" value="Genomic_DNA"/>
</dbReference>
<dbReference type="Proteomes" id="UP000203229">
    <property type="component" value="Chromosome"/>
</dbReference>
<reference evidence="1 2" key="1">
    <citation type="submission" date="2017-07" db="EMBL/GenBank/DDBJ databases">
        <title>Complete genome sequence of Spiroplasma corruscae EC-1 (DSM 19793).</title>
        <authorList>
            <person name="Tsai Y.-M."/>
            <person name="Lo W.-S."/>
            <person name="Kuo C.-H."/>
        </authorList>
    </citation>
    <scope>NUCLEOTIDE SEQUENCE [LARGE SCALE GENOMIC DNA]</scope>
    <source>
        <strain evidence="1 2">EC-1</strain>
    </source>
</reference>
<dbReference type="OrthoDB" id="4770574at2"/>
<dbReference type="Gene3D" id="3.40.50.300">
    <property type="entry name" value="P-loop containing nucleotide triphosphate hydrolases"/>
    <property type="match status" value="1"/>
</dbReference>
<name>A0A222EPF0_9MOLU</name>
<evidence type="ECO:0000313" key="1">
    <source>
        <dbReference type="EMBL" id="ASP28362.1"/>
    </source>
</evidence>
<keyword evidence="2" id="KW-1185">Reference proteome</keyword>
<protein>
    <recommendedName>
        <fullName evidence="3">Protein CR006 P-loop domain-containing protein</fullName>
    </recommendedName>
</protein>
<dbReference type="RefSeq" id="WP_094049024.1">
    <property type="nucleotide sequence ID" value="NZ_CP022535.1"/>
</dbReference>
<proteinExistence type="predicted"/>
<dbReference type="InterPro" id="IPR027417">
    <property type="entry name" value="P-loop_NTPase"/>
</dbReference>
<organism evidence="1 2">
    <name type="scientific">Spiroplasma corruscae</name>
    <dbReference type="NCBI Taxonomy" id="216934"/>
    <lineage>
        <taxon>Bacteria</taxon>
        <taxon>Bacillati</taxon>
        <taxon>Mycoplasmatota</taxon>
        <taxon>Mollicutes</taxon>
        <taxon>Entomoplasmatales</taxon>
        <taxon>Spiroplasmataceae</taxon>
        <taxon>Spiroplasma</taxon>
    </lineage>
</organism>
<dbReference type="KEGG" id="scou:SCORR_v1c05900"/>